<feature type="transmembrane region" description="Helical" evidence="1">
    <location>
        <begin position="103"/>
        <end position="126"/>
    </location>
</feature>
<evidence type="ECO:0000313" key="3">
    <source>
        <dbReference type="Proteomes" id="UP000272238"/>
    </source>
</evidence>
<reference evidence="2 3" key="1">
    <citation type="journal article" date="2016" name="Antonie Van Leeuwenhoek">
        <title>Lysinibacillus endophyticus sp. nov., an indole-3-acetic acid producing endophytic bacterium isolated from corn root (Zea mays cv. Xinken-5).</title>
        <authorList>
            <person name="Yu J."/>
            <person name="Guan X."/>
            <person name="Liu C."/>
            <person name="Xiang W."/>
            <person name="Yu Z."/>
            <person name="Liu X."/>
            <person name="Wang G."/>
        </authorList>
    </citation>
    <scope>NUCLEOTIDE SEQUENCE [LARGE SCALE GENOMIC DNA]</scope>
    <source>
        <strain evidence="2 3">DSM 100506</strain>
    </source>
</reference>
<feature type="transmembrane region" description="Helical" evidence="1">
    <location>
        <begin position="73"/>
        <end position="91"/>
    </location>
</feature>
<evidence type="ECO:0000313" key="2">
    <source>
        <dbReference type="EMBL" id="RKQ13599.1"/>
    </source>
</evidence>
<dbReference type="Proteomes" id="UP000272238">
    <property type="component" value="Unassembled WGS sequence"/>
</dbReference>
<keyword evidence="3" id="KW-1185">Reference proteome</keyword>
<gene>
    <name evidence="2" type="ORF">D8M03_15770</name>
</gene>
<accession>A0A494YTX5</accession>
<dbReference type="AlphaFoldDB" id="A0A494YTX5"/>
<sequence length="141" mass="15738">MKESIKGAISYISLVIGLILLFIGFLYYLIITSDIPVSFTLAESKVAQGTILASTFAFLLGSLLNLNKKVRTILIGILSISFIINLSHLTTASRGAEYFTLEFVHLILPFVIQPVLIIFVNILVIINNRKKGKEYFRTQSK</sequence>
<name>A0A494YTX5_9BACL</name>
<dbReference type="RefSeq" id="WP_121215780.1">
    <property type="nucleotide sequence ID" value="NZ_RBZN01000060.1"/>
</dbReference>
<evidence type="ECO:0000256" key="1">
    <source>
        <dbReference type="SAM" id="Phobius"/>
    </source>
</evidence>
<feature type="transmembrane region" description="Helical" evidence="1">
    <location>
        <begin position="46"/>
        <end position="66"/>
    </location>
</feature>
<keyword evidence="1" id="KW-0472">Membrane</keyword>
<protein>
    <submittedName>
        <fullName evidence="2">Uncharacterized protein</fullName>
    </submittedName>
</protein>
<organism evidence="2 3">
    <name type="scientific">Ureibacillus endophyticus</name>
    <dbReference type="NCBI Taxonomy" id="1978490"/>
    <lineage>
        <taxon>Bacteria</taxon>
        <taxon>Bacillati</taxon>
        <taxon>Bacillota</taxon>
        <taxon>Bacilli</taxon>
        <taxon>Bacillales</taxon>
        <taxon>Caryophanaceae</taxon>
        <taxon>Ureibacillus</taxon>
    </lineage>
</organism>
<keyword evidence="1" id="KW-1133">Transmembrane helix</keyword>
<keyword evidence="1" id="KW-0812">Transmembrane</keyword>
<dbReference type="EMBL" id="RBZN01000060">
    <property type="protein sequence ID" value="RKQ13599.1"/>
    <property type="molecule type" value="Genomic_DNA"/>
</dbReference>
<proteinExistence type="predicted"/>
<feature type="transmembrane region" description="Helical" evidence="1">
    <location>
        <begin position="12"/>
        <end position="31"/>
    </location>
</feature>
<comment type="caution">
    <text evidence="2">The sequence shown here is derived from an EMBL/GenBank/DDBJ whole genome shotgun (WGS) entry which is preliminary data.</text>
</comment>